<feature type="compositionally biased region" description="Low complexity" evidence="2">
    <location>
        <begin position="219"/>
        <end position="228"/>
    </location>
</feature>
<feature type="compositionally biased region" description="Polar residues" evidence="2">
    <location>
        <begin position="229"/>
        <end position="242"/>
    </location>
</feature>
<dbReference type="AlphaFoldDB" id="A0A428SXC4"/>
<dbReference type="PROSITE" id="PS50157">
    <property type="entry name" value="ZINC_FINGER_C2H2_2"/>
    <property type="match status" value="1"/>
</dbReference>
<evidence type="ECO:0000256" key="1">
    <source>
        <dbReference type="PROSITE-ProRule" id="PRU00042"/>
    </source>
</evidence>
<feature type="region of interest" description="Disordered" evidence="2">
    <location>
        <begin position="215"/>
        <end position="279"/>
    </location>
</feature>
<feature type="compositionally biased region" description="Basic residues" evidence="2">
    <location>
        <begin position="266"/>
        <end position="275"/>
    </location>
</feature>
<feature type="compositionally biased region" description="Polar residues" evidence="2">
    <location>
        <begin position="89"/>
        <end position="100"/>
    </location>
</feature>
<dbReference type="Proteomes" id="UP000288429">
    <property type="component" value="Unassembled WGS sequence"/>
</dbReference>
<keyword evidence="1" id="KW-0479">Metal-binding</keyword>
<accession>A0A428SXC4</accession>
<proteinExistence type="predicted"/>
<feature type="region of interest" description="Disordered" evidence="2">
    <location>
        <begin position="43"/>
        <end position="171"/>
    </location>
</feature>
<keyword evidence="5" id="KW-1185">Reference proteome</keyword>
<comment type="caution">
    <text evidence="4">The sequence shown here is derived from an EMBL/GenBank/DDBJ whole genome shotgun (WGS) entry which is preliminary data.</text>
</comment>
<feature type="region of interest" description="Disordered" evidence="2">
    <location>
        <begin position="526"/>
        <end position="546"/>
    </location>
</feature>
<feature type="compositionally biased region" description="Basic and acidic residues" evidence="2">
    <location>
        <begin position="51"/>
        <end position="73"/>
    </location>
</feature>
<keyword evidence="1" id="KW-0862">Zinc</keyword>
<keyword evidence="1" id="KW-0863">Zinc-finger</keyword>
<evidence type="ECO:0000313" key="5">
    <source>
        <dbReference type="Proteomes" id="UP000288429"/>
    </source>
</evidence>
<dbReference type="EMBL" id="NIZV01000320">
    <property type="protein sequence ID" value="RSL94459.1"/>
    <property type="molecule type" value="Genomic_DNA"/>
</dbReference>
<gene>
    <name evidence="4" type="ORF">CDV31_014314</name>
</gene>
<dbReference type="InterPro" id="IPR013087">
    <property type="entry name" value="Znf_C2H2_type"/>
</dbReference>
<feature type="domain" description="C2H2-type" evidence="3">
    <location>
        <begin position="327"/>
        <end position="357"/>
    </location>
</feature>
<dbReference type="GO" id="GO:0008270">
    <property type="term" value="F:zinc ion binding"/>
    <property type="evidence" value="ECO:0007669"/>
    <property type="project" value="UniProtKB-KW"/>
</dbReference>
<name>A0A428SXC4_9HYPO</name>
<feature type="compositionally biased region" description="Polar residues" evidence="2">
    <location>
        <begin position="120"/>
        <end position="131"/>
    </location>
</feature>
<evidence type="ECO:0000259" key="3">
    <source>
        <dbReference type="PROSITE" id="PS50157"/>
    </source>
</evidence>
<protein>
    <recommendedName>
        <fullName evidence="3">C2H2-type domain-containing protein</fullName>
    </recommendedName>
</protein>
<organism evidence="4 5">
    <name type="scientific">Fusarium ambrosium</name>
    <dbReference type="NCBI Taxonomy" id="131363"/>
    <lineage>
        <taxon>Eukaryota</taxon>
        <taxon>Fungi</taxon>
        <taxon>Dikarya</taxon>
        <taxon>Ascomycota</taxon>
        <taxon>Pezizomycotina</taxon>
        <taxon>Sordariomycetes</taxon>
        <taxon>Hypocreomycetidae</taxon>
        <taxon>Hypocreales</taxon>
        <taxon>Nectriaceae</taxon>
        <taxon>Fusarium</taxon>
        <taxon>Fusarium solani species complex</taxon>
    </lineage>
</organism>
<reference evidence="4 5" key="1">
    <citation type="submission" date="2017-06" db="EMBL/GenBank/DDBJ databases">
        <title>Cmopartive genomic analysis of Ambrosia Fusariam Clade fungi.</title>
        <authorList>
            <person name="Stajich J.E."/>
            <person name="Carrillo J."/>
            <person name="Kijimoto T."/>
            <person name="Eskalen A."/>
            <person name="O'Donnell K."/>
            <person name="Kasson M."/>
        </authorList>
    </citation>
    <scope>NUCLEOTIDE SEQUENCE [LARGE SCALE GENOMIC DNA]</scope>
    <source>
        <strain evidence="4 5">NRRL 20438</strain>
    </source>
</reference>
<evidence type="ECO:0000313" key="4">
    <source>
        <dbReference type="EMBL" id="RSL94459.1"/>
    </source>
</evidence>
<sequence>MPSLRDKATRYSSNRHHRDTFFHYNSTHQFKLQRLFPRFLRSKPPSLDKLLPIDRRLGSRRSDMPQASEEKVFVTRNKPSRSSTEHTVSDSYINQPIGTSRKSRSKKDQESGQDRRGSPASPSGQVNSSPQGRRAHLAHETAKLLNVPLPPDGGRRAAASSDAERPTTTTKPSAAYLDYRINQELCRRKEIIVDSLMAAISECFKRKLEALDEGCDPASGGSHPSSGSVQGTKSTSHPSSAAGQKRSSRHGSRDESDNSEDDDSFRKKKDKKRARIEKDDTKPRFACPYHQYDPKTFGAKRTCCGPGWTELPRVKEHLERSHSLPKFQCNRCCRRFKKDEELKKHQRETTPCTVKDPTKIPRDLAHGYDEEQAKKLKARTRKSPEEKWREWYGILFNMSPDDPNIPSPYHDASLSTAKASTINRESIPEYREWWTKAKPVIRHRVTKEVEKALMHYEPQVKNDIIESLRDLPRCIADLFPLPGLTSEETSDMAEETGFLDFLDMGDDYIFGDVDGTGFLNDNSATFGSSESSDCSDPYQAGTSSATSVEDDVYPSFDAKTGLAPESFHLSYSSNNLY</sequence>
<dbReference type="PANTHER" id="PTHR38166">
    <property type="entry name" value="C2H2-TYPE DOMAIN-CONTAINING PROTEIN-RELATED"/>
    <property type="match status" value="1"/>
</dbReference>
<evidence type="ECO:0000256" key="2">
    <source>
        <dbReference type="SAM" id="MobiDB-lite"/>
    </source>
</evidence>
<feature type="compositionally biased region" description="Basic and acidic residues" evidence="2">
    <location>
        <begin position="106"/>
        <end position="117"/>
    </location>
</feature>
<dbReference type="PANTHER" id="PTHR38166:SF1">
    <property type="entry name" value="C2H2-TYPE DOMAIN-CONTAINING PROTEIN"/>
    <property type="match status" value="1"/>
</dbReference>